<protein>
    <submittedName>
        <fullName evidence="1">Uncharacterized protein</fullName>
    </submittedName>
</protein>
<dbReference type="Gramene" id="evm.model.08.1494">
    <property type="protein sequence ID" value="cds.evm.model.08.1494"/>
    <property type="gene ID" value="evm.TU.08.1494"/>
</dbReference>
<sequence length="224" mass="24805">MATPHSTSPFSHSLIVIHGSPRGKIMITPTQLLCNLKRRRRRRKRSTSSYFPSKPFSSRIQGSLRVPTTSKFKKNPFKISNSVPLEEIWTHGSSSNQGLQEAVNRFFPSSTTHMTNMFDQVTLGTAMESRETIISSTATECTQTQTSLIRAQNAVAQISSSRVMVTSVISHYNKGKGIATLDCPSVRPPVIPRPPTRGIHIRDPNPTPVAPTVGVKRPFVRQNV</sequence>
<organism evidence="1 2">
    <name type="scientific">Cannabis sativa</name>
    <name type="common">Hemp</name>
    <name type="synonym">Marijuana</name>
    <dbReference type="NCBI Taxonomy" id="3483"/>
    <lineage>
        <taxon>Eukaryota</taxon>
        <taxon>Viridiplantae</taxon>
        <taxon>Streptophyta</taxon>
        <taxon>Embryophyta</taxon>
        <taxon>Tracheophyta</taxon>
        <taxon>Spermatophyta</taxon>
        <taxon>Magnoliopsida</taxon>
        <taxon>eudicotyledons</taxon>
        <taxon>Gunneridae</taxon>
        <taxon>Pentapetalae</taxon>
        <taxon>rosids</taxon>
        <taxon>fabids</taxon>
        <taxon>Rosales</taxon>
        <taxon>Cannabaceae</taxon>
        <taxon>Cannabis</taxon>
    </lineage>
</organism>
<accession>A0A803Q8V4</accession>
<proteinExistence type="predicted"/>
<dbReference type="AlphaFoldDB" id="A0A803Q8V4"/>
<dbReference type="Proteomes" id="UP000596661">
    <property type="component" value="Chromosome 8"/>
</dbReference>
<dbReference type="EMBL" id="UZAU01000713">
    <property type="status" value="NOT_ANNOTATED_CDS"/>
    <property type="molecule type" value="Genomic_DNA"/>
</dbReference>
<reference evidence="1" key="2">
    <citation type="submission" date="2021-03" db="UniProtKB">
        <authorList>
            <consortium name="EnsemblPlants"/>
        </authorList>
    </citation>
    <scope>IDENTIFICATION</scope>
</reference>
<reference evidence="1" key="1">
    <citation type="submission" date="2018-11" db="EMBL/GenBank/DDBJ databases">
        <authorList>
            <person name="Grassa J C."/>
        </authorList>
    </citation>
    <scope>NUCLEOTIDE SEQUENCE [LARGE SCALE GENOMIC DNA]</scope>
</reference>
<name>A0A803Q8V4_CANSA</name>
<evidence type="ECO:0000313" key="2">
    <source>
        <dbReference type="Proteomes" id="UP000596661"/>
    </source>
</evidence>
<keyword evidence="2" id="KW-1185">Reference proteome</keyword>
<dbReference type="EnsemblPlants" id="evm.model.08.1494">
    <property type="protein sequence ID" value="cds.evm.model.08.1494"/>
    <property type="gene ID" value="evm.TU.08.1494"/>
</dbReference>
<evidence type="ECO:0000313" key="1">
    <source>
        <dbReference type="EnsemblPlants" id="cds.evm.model.08.1494"/>
    </source>
</evidence>